<dbReference type="AlphaFoldDB" id="A0A5B7JM00"/>
<gene>
    <name evidence="2" type="ORF">E2C01_090676</name>
</gene>
<dbReference type="EMBL" id="VSRR010102342">
    <property type="protein sequence ID" value="MPC95463.1"/>
    <property type="molecule type" value="Genomic_DNA"/>
</dbReference>
<name>A0A5B7JM00_PORTR</name>
<keyword evidence="1" id="KW-0472">Membrane</keyword>
<evidence type="ECO:0000256" key="1">
    <source>
        <dbReference type="SAM" id="Phobius"/>
    </source>
</evidence>
<sequence length="171" mass="19090">MTPENINEELILGKLVCGLPDSAIRHRLLEEGNSLTLDKAITIVQCAEQVAQHSRVFEPCTVSTKVAAVKRSVMTPLHESSASRSVTQCPNCGRDRDSFTNCPIRERQCFSCGKWNHSAVFVGVNGRGIMRHHEKQTGSTPSKASVGWTPLLVSISWIIFLFLFLFLFLFR</sequence>
<proteinExistence type="predicted"/>
<feature type="transmembrane region" description="Helical" evidence="1">
    <location>
        <begin position="148"/>
        <end position="170"/>
    </location>
</feature>
<keyword evidence="1" id="KW-0812">Transmembrane</keyword>
<evidence type="ECO:0000313" key="3">
    <source>
        <dbReference type="Proteomes" id="UP000324222"/>
    </source>
</evidence>
<organism evidence="2 3">
    <name type="scientific">Portunus trituberculatus</name>
    <name type="common">Swimming crab</name>
    <name type="synonym">Neptunus trituberculatus</name>
    <dbReference type="NCBI Taxonomy" id="210409"/>
    <lineage>
        <taxon>Eukaryota</taxon>
        <taxon>Metazoa</taxon>
        <taxon>Ecdysozoa</taxon>
        <taxon>Arthropoda</taxon>
        <taxon>Crustacea</taxon>
        <taxon>Multicrustacea</taxon>
        <taxon>Malacostraca</taxon>
        <taxon>Eumalacostraca</taxon>
        <taxon>Eucarida</taxon>
        <taxon>Decapoda</taxon>
        <taxon>Pleocyemata</taxon>
        <taxon>Brachyura</taxon>
        <taxon>Eubrachyura</taxon>
        <taxon>Portunoidea</taxon>
        <taxon>Portunidae</taxon>
        <taxon>Portuninae</taxon>
        <taxon>Portunus</taxon>
    </lineage>
</organism>
<keyword evidence="3" id="KW-1185">Reference proteome</keyword>
<evidence type="ECO:0000313" key="2">
    <source>
        <dbReference type="EMBL" id="MPC95463.1"/>
    </source>
</evidence>
<reference evidence="2 3" key="1">
    <citation type="submission" date="2019-05" db="EMBL/GenBank/DDBJ databases">
        <title>Another draft genome of Portunus trituberculatus and its Hox gene families provides insights of decapod evolution.</title>
        <authorList>
            <person name="Jeong J.-H."/>
            <person name="Song I."/>
            <person name="Kim S."/>
            <person name="Choi T."/>
            <person name="Kim D."/>
            <person name="Ryu S."/>
            <person name="Kim W."/>
        </authorList>
    </citation>
    <scope>NUCLEOTIDE SEQUENCE [LARGE SCALE GENOMIC DNA]</scope>
    <source>
        <tissue evidence="2">Muscle</tissue>
    </source>
</reference>
<comment type="caution">
    <text evidence="2">The sequence shown here is derived from an EMBL/GenBank/DDBJ whole genome shotgun (WGS) entry which is preliminary data.</text>
</comment>
<dbReference type="Proteomes" id="UP000324222">
    <property type="component" value="Unassembled WGS sequence"/>
</dbReference>
<protein>
    <submittedName>
        <fullName evidence="2">Uncharacterized protein</fullName>
    </submittedName>
</protein>
<dbReference type="OrthoDB" id="6368171at2759"/>
<accession>A0A5B7JM00</accession>
<keyword evidence="1" id="KW-1133">Transmembrane helix</keyword>